<dbReference type="EMBL" id="JAMYWD010000001">
    <property type="protein sequence ID" value="KAJ4982291.1"/>
    <property type="molecule type" value="Genomic_DNA"/>
</dbReference>
<gene>
    <name evidence="1" type="ORF">NE237_033128</name>
</gene>
<accession>A0A9Q0L5G2</accession>
<dbReference type="Proteomes" id="UP001141806">
    <property type="component" value="Unassembled WGS sequence"/>
</dbReference>
<keyword evidence="2" id="KW-1185">Reference proteome</keyword>
<protein>
    <submittedName>
        <fullName evidence="1">Uncharacterized protein</fullName>
    </submittedName>
</protein>
<organism evidence="1 2">
    <name type="scientific">Protea cynaroides</name>
    <dbReference type="NCBI Taxonomy" id="273540"/>
    <lineage>
        <taxon>Eukaryota</taxon>
        <taxon>Viridiplantae</taxon>
        <taxon>Streptophyta</taxon>
        <taxon>Embryophyta</taxon>
        <taxon>Tracheophyta</taxon>
        <taxon>Spermatophyta</taxon>
        <taxon>Magnoliopsida</taxon>
        <taxon>Proteales</taxon>
        <taxon>Proteaceae</taxon>
        <taxon>Protea</taxon>
    </lineage>
</organism>
<reference evidence="1" key="1">
    <citation type="journal article" date="2023" name="Plant J.">
        <title>The genome of the king protea, Protea cynaroides.</title>
        <authorList>
            <person name="Chang J."/>
            <person name="Duong T.A."/>
            <person name="Schoeman C."/>
            <person name="Ma X."/>
            <person name="Roodt D."/>
            <person name="Barker N."/>
            <person name="Li Z."/>
            <person name="Van de Peer Y."/>
            <person name="Mizrachi E."/>
        </authorList>
    </citation>
    <scope>NUCLEOTIDE SEQUENCE</scope>
    <source>
        <tissue evidence="1">Young leaves</tissue>
    </source>
</reference>
<evidence type="ECO:0000313" key="1">
    <source>
        <dbReference type="EMBL" id="KAJ4982291.1"/>
    </source>
</evidence>
<dbReference type="AlphaFoldDB" id="A0A9Q0L5G2"/>
<proteinExistence type="predicted"/>
<evidence type="ECO:0000313" key="2">
    <source>
        <dbReference type="Proteomes" id="UP001141806"/>
    </source>
</evidence>
<comment type="caution">
    <text evidence="1">The sequence shown here is derived from an EMBL/GenBank/DDBJ whole genome shotgun (WGS) entry which is preliminary data.</text>
</comment>
<name>A0A9Q0L5G2_9MAGN</name>
<sequence>MKSERAPPTLVSSDLLSLALEKLLHPSGLGPIPEPHAVQPGPATYSPKIYPRPLLWFLSENQQTIINAYLLQDSSLAATILHLAPKFSALTLSSPTAASFSTTYSFGLETSSSHSSLQSLCLVHDSSNSSSSGTQSLSTMKHFSNSGELLQHRSTTVGPSAKRLRTTYTATENLVDESGNLLTYEPLVAGEKPSHGES</sequence>